<feature type="compositionally biased region" description="Pro residues" evidence="13">
    <location>
        <begin position="442"/>
        <end position="451"/>
    </location>
</feature>
<protein>
    <submittedName>
        <fullName evidence="14">Cytochrome bd-type quinol oxidase, subunit 1</fullName>
    </submittedName>
</protein>
<feature type="transmembrane region" description="Helical" evidence="12">
    <location>
        <begin position="133"/>
        <end position="154"/>
    </location>
</feature>
<comment type="subcellular location">
    <subcellularLocation>
        <location evidence="12">Cell inner membrane</location>
    </subcellularLocation>
    <subcellularLocation>
        <location evidence="1">Cell membrane</location>
        <topology evidence="1">Multi-pass membrane protein</topology>
    </subcellularLocation>
</comment>
<dbReference type="InterPro" id="IPR002585">
    <property type="entry name" value="Cyt-d_ubiquinol_oxidase_su_1"/>
</dbReference>
<sequence>MLDFLDPLLLARIQFAANISFHILFPTITIALAWVLLFFKWRYHRSGDMKWMDAYALWVKVFALSFSLGVVSGIIMSFQFGTNWPGFMNTFGNIAGPLLAYEVLTAFFIEAIFVGIMLFGFNRVSNRVHTLSTLAVALATTLSAFWILVLNSWMHTPAGFEMRDGVAHATDWWAIIFNPSFPYRFSHMMVASFLTVAFFIAGVSAWRWLRGDRSPAVLATMRTGVYMGALLIPLQIFIGDLHGLNTLKYQPAKIAAIEAIWETDRGVPLVLFGLPDEEARTTHFAIEIPKLASIILTHDPDGELKGLNEFENKHPPVAVVFWTFRVMVGIGMAMLVVGFWAAWQLRKGREPSVLLARVLLLMTFSGWVAVLAGWYTTEIGRQPWMVQGVQLVADAVGPVPGPQIALTLVGYLLLYAVLLTAYIAVLFRMAKKAGLAGSSPTDAPPATPIPVSPGLILPNPALEPKNA</sequence>
<evidence type="ECO:0000256" key="9">
    <source>
        <dbReference type="ARBA" id="ARBA00022989"/>
    </source>
</evidence>
<gene>
    <name evidence="14" type="ORF">SMCB_1339</name>
</gene>
<evidence type="ECO:0000256" key="10">
    <source>
        <dbReference type="ARBA" id="ARBA00023004"/>
    </source>
</evidence>
<dbReference type="AlphaFoldDB" id="A0A060NP65"/>
<dbReference type="HOGENOM" id="CLU_030555_3_1_4"/>
<keyword evidence="15" id="KW-1185">Reference proteome</keyword>
<evidence type="ECO:0000256" key="1">
    <source>
        <dbReference type="ARBA" id="ARBA00004651"/>
    </source>
</evidence>
<comment type="similarity">
    <text evidence="2 12">Belongs to the cytochrome ubiquinol oxidase subunit 1 family.</text>
</comment>
<feature type="transmembrane region" description="Helical" evidence="12">
    <location>
        <begin position="216"/>
        <end position="238"/>
    </location>
</feature>
<evidence type="ECO:0000256" key="2">
    <source>
        <dbReference type="ARBA" id="ARBA00009819"/>
    </source>
</evidence>
<dbReference type="GO" id="GO:0020037">
    <property type="term" value="F:heme binding"/>
    <property type="evidence" value="ECO:0007669"/>
    <property type="project" value="TreeGrafter"/>
</dbReference>
<dbReference type="EMBL" id="AP014569">
    <property type="protein sequence ID" value="BAO83567.1"/>
    <property type="molecule type" value="Genomic_DNA"/>
</dbReference>
<feature type="transmembrane region" description="Helical" evidence="12">
    <location>
        <begin position="188"/>
        <end position="209"/>
    </location>
</feature>
<feature type="region of interest" description="Disordered" evidence="13">
    <location>
        <begin position="436"/>
        <end position="467"/>
    </location>
</feature>
<dbReference type="GO" id="GO:0046872">
    <property type="term" value="F:metal ion binding"/>
    <property type="evidence" value="ECO:0007669"/>
    <property type="project" value="UniProtKB-UniRule"/>
</dbReference>
<proteinExistence type="inferred from homology"/>
<dbReference type="PIRSF" id="PIRSF006446">
    <property type="entry name" value="Cyt_quinol_oxidase_1"/>
    <property type="match status" value="1"/>
</dbReference>
<keyword evidence="11 12" id="KW-0472">Membrane</keyword>
<reference evidence="14 15" key="1">
    <citation type="journal article" date="2014" name="Nat. Commun.">
        <title>Physiological and genomic features of highly alkaliphilic hydrogen-utilizing Betaproteobacteria from a continental serpentinizing site.</title>
        <authorList>
            <person name="Suzuki S."/>
            <person name="Kuenen J.G."/>
            <person name="Schipper K."/>
            <person name="van der Velde S."/>
            <person name="Ishii S."/>
            <person name="Wu A."/>
            <person name="Sorokin D.Y."/>
            <person name="Tenney A."/>
            <person name="Meng X.Y."/>
            <person name="Morrill P.L."/>
            <person name="Kamagata Y."/>
            <person name="Muyzer G."/>
            <person name="Nealson K.H."/>
        </authorList>
    </citation>
    <scope>NUCLEOTIDE SEQUENCE [LARGE SCALE GENOMIC DNA]</scope>
    <source>
        <strain evidence="14 15">B1</strain>
    </source>
</reference>
<evidence type="ECO:0000256" key="6">
    <source>
        <dbReference type="ARBA" id="ARBA00022692"/>
    </source>
</evidence>
<feature type="transmembrane region" description="Helical" evidence="12">
    <location>
        <begin position="354"/>
        <end position="375"/>
    </location>
</feature>
<evidence type="ECO:0000256" key="7">
    <source>
        <dbReference type="ARBA" id="ARBA00022723"/>
    </source>
</evidence>
<feature type="transmembrane region" description="Helical" evidence="12">
    <location>
        <begin position="20"/>
        <end position="43"/>
    </location>
</feature>
<dbReference type="GO" id="GO:0005886">
    <property type="term" value="C:plasma membrane"/>
    <property type="evidence" value="ECO:0007669"/>
    <property type="project" value="UniProtKB-SubCell"/>
</dbReference>
<dbReference type="KEGG" id="cbab:SMCB_1339"/>
<dbReference type="GO" id="GO:0019646">
    <property type="term" value="P:aerobic electron transport chain"/>
    <property type="evidence" value="ECO:0007669"/>
    <property type="project" value="InterPro"/>
</dbReference>
<evidence type="ECO:0000256" key="13">
    <source>
        <dbReference type="SAM" id="MobiDB-lite"/>
    </source>
</evidence>
<keyword evidence="10 12" id="KW-0408">Iron</keyword>
<keyword evidence="8 12" id="KW-0249">Electron transport</keyword>
<accession>A0A060NP65</accession>
<keyword evidence="3 12" id="KW-0813">Transport</keyword>
<dbReference type="STRING" id="1458426.SMCB_1339"/>
<keyword evidence="7 12" id="KW-0479">Metal-binding</keyword>
<dbReference type="PANTHER" id="PTHR30365:SF14">
    <property type="entry name" value="CYTOCHROME BD MENAQUINOL OXIDASE SUBUNIT I-RELATED"/>
    <property type="match status" value="1"/>
</dbReference>
<dbReference type="Pfam" id="PF01654">
    <property type="entry name" value="Cyt_bd_oxida_I"/>
    <property type="match status" value="1"/>
</dbReference>
<evidence type="ECO:0000256" key="3">
    <source>
        <dbReference type="ARBA" id="ARBA00022448"/>
    </source>
</evidence>
<organism evidence="14 15">
    <name type="scientific">Serpentinimonas maccroryi</name>
    <dbReference type="NCBI Taxonomy" id="1458426"/>
    <lineage>
        <taxon>Bacteria</taxon>
        <taxon>Pseudomonadati</taxon>
        <taxon>Pseudomonadota</taxon>
        <taxon>Betaproteobacteria</taxon>
        <taxon>Burkholderiales</taxon>
        <taxon>Comamonadaceae</taxon>
        <taxon>Serpentinimonas</taxon>
    </lineage>
</organism>
<name>A0A060NP65_9BURK</name>
<keyword evidence="6 12" id="KW-0812">Transmembrane</keyword>
<evidence type="ECO:0000313" key="14">
    <source>
        <dbReference type="EMBL" id="BAO83567.1"/>
    </source>
</evidence>
<dbReference type="Proteomes" id="UP000066014">
    <property type="component" value="Chromosome"/>
</dbReference>
<evidence type="ECO:0000256" key="4">
    <source>
        <dbReference type="ARBA" id="ARBA00022475"/>
    </source>
</evidence>
<feature type="transmembrane region" description="Helical" evidence="12">
    <location>
        <begin position="404"/>
        <end position="427"/>
    </location>
</feature>
<dbReference type="PANTHER" id="PTHR30365">
    <property type="entry name" value="CYTOCHROME D UBIQUINOL OXIDASE"/>
    <property type="match status" value="1"/>
</dbReference>
<feature type="transmembrane region" description="Helical" evidence="12">
    <location>
        <begin position="319"/>
        <end position="342"/>
    </location>
</feature>
<evidence type="ECO:0000256" key="5">
    <source>
        <dbReference type="ARBA" id="ARBA00022617"/>
    </source>
</evidence>
<dbReference type="GO" id="GO:0070069">
    <property type="term" value="C:cytochrome complex"/>
    <property type="evidence" value="ECO:0007669"/>
    <property type="project" value="UniProtKB-UniRule"/>
</dbReference>
<feature type="transmembrane region" description="Helical" evidence="12">
    <location>
        <begin position="98"/>
        <end position="121"/>
    </location>
</feature>
<dbReference type="RefSeq" id="WP_231851171.1">
    <property type="nucleotide sequence ID" value="NZ_AP014569.1"/>
</dbReference>
<keyword evidence="9 12" id="KW-1133">Transmembrane helix</keyword>
<evidence type="ECO:0000313" key="15">
    <source>
        <dbReference type="Proteomes" id="UP000066014"/>
    </source>
</evidence>
<evidence type="ECO:0000256" key="12">
    <source>
        <dbReference type="PIRNR" id="PIRNR006446"/>
    </source>
</evidence>
<dbReference type="GO" id="GO:0009055">
    <property type="term" value="F:electron transfer activity"/>
    <property type="evidence" value="ECO:0007669"/>
    <property type="project" value="UniProtKB-UniRule"/>
</dbReference>
<keyword evidence="4 12" id="KW-1003">Cell membrane</keyword>
<evidence type="ECO:0000256" key="8">
    <source>
        <dbReference type="ARBA" id="ARBA00022982"/>
    </source>
</evidence>
<dbReference type="GO" id="GO:0016682">
    <property type="term" value="F:oxidoreductase activity, acting on diphenols and related substances as donors, oxygen as acceptor"/>
    <property type="evidence" value="ECO:0007669"/>
    <property type="project" value="TreeGrafter"/>
</dbReference>
<feature type="transmembrane region" description="Helical" evidence="12">
    <location>
        <begin position="55"/>
        <end position="78"/>
    </location>
</feature>
<evidence type="ECO:0000256" key="11">
    <source>
        <dbReference type="ARBA" id="ARBA00023136"/>
    </source>
</evidence>
<keyword evidence="5 12" id="KW-0349">Heme</keyword>